<dbReference type="AlphaFoldDB" id="A0A081NDD6"/>
<dbReference type="PANTHER" id="PTHR34406">
    <property type="entry name" value="PROTEIN YCEI"/>
    <property type="match status" value="1"/>
</dbReference>
<protein>
    <recommendedName>
        <fullName evidence="2">Lipid/polyisoprenoid-binding YceI-like domain-containing protein</fullName>
    </recommendedName>
</protein>
<reference evidence="3 4" key="1">
    <citation type="submission" date="2014-06" db="EMBL/GenBank/DDBJ databases">
        <title>Whole Genome Sequences of Three Symbiotic Endozoicomonas Bacteria.</title>
        <authorList>
            <person name="Neave M.J."/>
            <person name="Apprill A."/>
            <person name="Voolstra C.R."/>
        </authorList>
    </citation>
    <scope>NUCLEOTIDE SEQUENCE [LARGE SCALE GENOMIC DNA]</scope>
    <source>
        <strain evidence="3 4">DSM 25634</strain>
    </source>
</reference>
<dbReference type="Gene3D" id="2.40.128.110">
    <property type="entry name" value="Lipid/polyisoprenoid-binding, YceI-like"/>
    <property type="match status" value="1"/>
</dbReference>
<evidence type="ECO:0000313" key="4">
    <source>
        <dbReference type="Proteomes" id="UP000028073"/>
    </source>
</evidence>
<accession>A0A081NDD6</accession>
<dbReference type="InterPro" id="IPR007372">
    <property type="entry name" value="Lipid/polyisoprenoid-bd_YceI"/>
</dbReference>
<feature type="chain" id="PRO_5001760719" description="Lipid/polyisoprenoid-binding YceI-like domain-containing protein" evidence="1">
    <location>
        <begin position="32"/>
        <end position="208"/>
    </location>
</feature>
<dbReference type="InterPro" id="IPR027016">
    <property type="entry name" value="UCP029811"/>
</dbReference>
<keyword evidence="1" id="KW-0732">Signal</keyword>
<dbReference type="eggNOG" id="COG2353">
    <property type="taxonomic scope" value="Bacteria"/>
</dbReference>
<evidence type="ECO:0000259" key="2">
    <source>
        <dbReference type="SMART" id="SM00867"/>
    </source>
</evidence>
<dbReference type="RefSeq" id="WP_034840017.1">
    <property type="nucleotide sequence ID" value="NZ_JOKH01000005.1"/>
</dbReference>
<dbReference type="Pfam" id="PF04264">
    <property type="entry name" value="YceI"/>
    <property type="match status" value="1"/>
</dbReference>
<proteinExistence type="predicted"/>
<dbReference type="SMART" id="SM00867">
    <property type="entry name" value="YceI"/>
    <property type="match status" value="1"/>
</dbReference>
<feature type="domain" description="Lipid/polyisoprenoid-binding YceI-like" evidence="2">
    <location>
        <begin position="32"/>
        <end position="201"/>
    </location>
</feature>
<dbReference type="SUPFAM" id="SSF101874">
    <property type="entry name" value="YceI-like"/>
    <property type="match status" value="1"/>
</dbReference>
<dbReference type="Proteomes" id="UP000028073">
    <property type="component" value="Unassembled WGS sequence"/>
</dbReference>
<evidence type="ECO:0000256" key="1">
    <source>
        <dbReference type="SAM" id="SignalP"/>
    </source>
</evidence>
<sequence>MKKKNQGKLMKFASILRAIALSGLMIGSAQAEWSLDKDHSELYFTFIKAAQVGTVGQFESIDGSISNAGKALLTVELGSLNTGIGKRDGRLREIFFQTSQYPTADIEVSLSKNLHERLEVGETEKVRVTAKVTLHGKTRRLRESLNVTLLNNRTVEVATAKPLLLDVSKFGLMPGIQALIDLAGVKSISQSVPVTFKLRFNQDAQGAT</sequence>
<keyword evidence="4" id="KW-1185">Reference proteome</keyword>
<comment type="caution">
    <text evidence="3">The sequence shown here is derived from an EMBL/GenBank/DDBJ whole genome shotgun (WGS) entry which is preliminary data.</text>
</comment>
<dbReference type="PIRSF" id="PIRSF029811">
    <property type="entry name" value="UCP029811"/>
    <property type="match status" value="1"/>
</dbReference>
<dbReference type="InterPro" id="IPR036761">
    <property type="entry name" value="TTHA0802/YceI-like_sf"/>
</dbReference>
<dbReference type="STRING" id="1137799.GZ78_21605"/>
<dbReference type="PANTHER" id="PTHR34406:SF1">
    <property type="entry name" value="PROTEIN YCEI"/>
    <property type="match status" value="1"/>
</dbReference>
<feature type="signal peptide" evidence="1">
    <location>
        <begin position="1"/>
        <end position="31"/>
    </location>
</feature>
<evidence type="ECO:0000313" key="3">
    <source>
        <dbReference type="EMBL" id="KEQ16459.1"/>
    </source>
</evidence>
<dbReference type="EMBL" id="JOKH01000005">
    <property type="protein sequence ID" value="KEQ16459.1"/>
    <property type="molecule type" value="Genomic_DNA"/>
</dbReference>
<organism evidence="3 4">
    <name type="scientific">Endozoicomonas numazuensis</name>
    <dbReference type="NCBI Taxonomy" id="1137799"/>
    <lineage>
        <taxon>Bacteria</taxon>
        <taxon>Pseudomonadati</taxon>
        <taxon>Pseudomonadota</taxon>
        <taxon>Gammaproteobacteria</taxon>
        <taxon>Oceanospirillales</taxon>
        <taxon>Endozoicomonadaceae</taxon>
        <taxon>Endozoicomonas</taxon>
    </lineage>
</organism>
<name>A0A081NDD6_9GAMM</name>
<dbReference type="OrthoDB" id="9793816at2"/>
<gene>
    <name evidence="3" type="ORF">GZ78_21605</name>
</gene>